<evidence type="ECO:0000313" key="2">
    <source>
        <dbReference type="Proteomes" id="UP001249240"/>
    </source>
</evidence>
<name>A0AAW8SZ70_9ENTE</name>
<organism evidence="1 2">
    <name type="scientific">Enterococcus raffinosus</name>
    <dbReference type="NCBI Taxonomy" id="71452"/>
    <lineage>
        <taxon>Bacteria</taxon>
        <taxon>Bacillati</taxon>
        <taxon>Bacillota</taxon>
        <taxon>Bacilli</taxon>
        <taxon>Lactobacillales</taxon>
        <taxon>Enterococcaceae</taxon>
        <taxon>Enterococcus</taxon>
    </lineage>
</organism>
<dbReference type="Proteomes" id="UP001249240">
    <property type="component" value="Unassembled WGS sequence"/>
</dbReference>
<protein>
    <submittedName>
        <fullName evidence="1">Phage tail family protein</fullName>
    </submittedName>
</protein>
<gene>
    <name evidence="1" type="ORF">P7D78_18680</name>
</gene>
<dbReference type="EMBL" id="JARPXM010000028">
    <property type="protein sequence ID" value="MDT2540133.1"/>
    <property type="molecule type" value="Genomic_DNA"/>
</dbReference>
<dbReference type="AlphaFoldDB" id="A0AAW8SZ70"/>
<comment type="caution">
    <text evidence="1">The sequence shown here is derived from an EMBL/GenBank/DDBJ whole genome shotgun (WGS) entry which is preliminary data.</text>
</comment>
<accession>A0AAW8SZ70</accession>
<dbReference type="RefSeq" id="WP_028020823.1">
    <property type="nucleotide sequence ID" value="NZ_CABLCA010000088.1"/>
</dbReference>
<evidence type="ECO:0000313" key="1">
    <source>
        <dbReference type="EMBL" id="MDT2540133.1"/>
    </source>
</evidence>
<proteinExistence type="predicted"/>
<dbReference type="Gene3D" id="2.40.30.200">
    <property type="match status" value="1"/>
</dbReference>
<reference evidence="1" key="1">
    <citation type="submission" date="2023-03" db="EMBL/GenBank/DDBJ databases">
        <authorList>
            <person name="Shen W."/>
            <person name="Cai J."/>
        </authorList>
    </citation>
    <scope>NUCLEOTIDE SEQUENCE</scope>
    <source>
        <strain evidence="1">B646-2</strain>
    </source>
</reference>
<sequence length="247" mass="28980">MIIKRGQFFINGKGSSEFNVFMRNRPVSVSAGRVLELREREGNDSIIIDKAYYKNVERKIDCYYKAPSIDDVQEWEDRITAWLDMGTYSDFIVYYDEQYIYQAVVIDPPEFKGTRKTGNLVPFEFTVSIRPFKENRLGRLPIQLNSTPFKITNEQKYPSKPLIKLTGSGDASFFVNEEEFKLKALDKELIIDSFLEESYRALDGKIEHQDHVTTFLDFPELKPGENTITWTNRIKSFELTPRWRRKV</sequence>